<evidence type="ECO:0000256" key="5">
    <source>
        <dbReference type="ARBA" id="ARBA00022989"/>
    </source>
</evidence>
<dbReference type="InterPro" id="IPR003362">
    <property type="entry name" value="Bact_transf"/>
</dbReference>
<accession>A0A6G8F168</accession>
<dbReference type="NCBIfam" id="TIGR03025">
    <property type="entry name" value="EPS_sugtrans"/>
    <property type="match status" value="1"/>
</dbReference>
<feature type="transmembrane region" description="Helical" evidence="7">
    <location>
        <begin position="36"/>
        <end position="56"/>
    </location>
</feature>
<evidence type="ECO:0000256" key="3">
    <source>
        <dbReference type="ARBA" id="ARBA00022679"/>
    </source>
</evidence>
<dbReference type="GO" id="GO:0016780">
    <property type="term" value="F:phosphotransferase activity, for other substituted phosphate groups"/>
    <property type="evidence" value="ECO:0007669"/>
    <property type="project" value="TreeGrafter"/>
</dbReference>
<evidence type="ECO:0000259" key="8">
    <source>
        <dbReference type="Pfam" id="PF02397"/>
    </source>
</evidence>
<organism evidence="9">
    <name type="scientific">uncultured Prevotella sp</name>
    <dbReference type="NCBI Taxonomy" id="159272"/>
    <lineage>
        <taxon>Bacteria</taxon>
        <taxon>Pseudomonadati</taxon>
        <taxon>Bacteroidota</taxon>
        <taxon>Bacteroidia</taxon>
        <taxon>Bacteroidales</taxon>
        <taxon>Prevotellaceae</taxon>
        <taxon>Prevotella</taxon>
        <taxon>environmental samples</taxon>
    </lineage>
</organism>
<dbReference type="AlphaFoldDB" id="A0A6G8F168"/>
<evidence type="ECO:0000313" key="9">
    <source>
        <dbReference type="EMBL" id="QIM10019.1"/>
    </source>
</evidence>
<feature type="domain" description="Bacterial sugar transferase" evidence="8">
    <location>
        <begin position="271"/>
        <end position="454"/>
    </location>
</feature>
<sequence>MQAIILLFDAVVYIVALLAMIVIFPQFTPASIERHFNIALLLGIVCFALFSVAFPVIVGKRKVYAKDIVFRIMAVVVLSQSFFLILWHTITRESANEMAFVILMSALLTVLLAVTRGVERIAIGQFRRLGRNSRSVLFVGSDPSLLKMYREVMLDPMAGYNVQGYYSDEEIADAPQELKRLGTIQDLYDIIDGRVQRTFVIDDMYCSLAHTETQKLRKLMRFCNACVIHFYYIPRIAYTKKIYFKPELIGENVVYTNYHEPLLDMKNRVMKRTFDVVCSLIVLLILVLFLPVIAFIIKRQSPGPIFFSQLRTGMDGRNFICYKFRSMHVNKDSDTLQATKDDPRKFPFGDFMRRSNIDELPQFFNVLKGDMSMVGPRPHMVLHTEMYSKLIGEYMVRHFIKPGITGLAQVTGFRGETKELKQMEGRVQRDIWYMENWSFWLDIKICFLTIWQIIKKDDKAY</sequence>
<reference evidence="9" key="1">
    <citation type="journal article" date="2020" name="J. ISSAAS">
        <title>Lactobacilli and other gastrointestinal microbiota of Peromyscus leucopus, reservoir host for agents of Lyme disease and other zoonoses in North America.</title>
        <authorList>
            <person name="Milovic A."/>
            <person name="Bassam K."/>
            <person name="Shao H."/>
            <person name="Chatzistamou I."/>
            <person name="Tufts D.M."/>
            <person name="Diuk-Wasser M."/>
            <person name="Barbour A.G."/>
        </authorList>
    </citation>
    <scope>NUCLEOTIDE SEQUENCE</scope>
    <source>
        <strain evidence="9">LL70</strain>
    </source>
</reference>
<dbReference type="GO" id="GO:0016020">
    <property type="term" value="C:membrane"/>
    <property type="evidence" value="ECO:0007669"/>
    <property type="project" value="UniProtKB-SubCell"/>
</dbReference>
<feature type="transmembrane region" description="Helical" evidence="7">
    <location>
        <begin position="99"/>
        <end position="118"/>
    </location>
</feature>
<keyword evidence="4 7" id="KW-0812">Transmembrane</keyword>
<evidence type="ECO:0000256" key="2">
    <source>
        <dbReference type="ARBA" id="ARBA00006464"/>
    </source>
</evidence>
<evidence type="ECO:0000256" key="6">
    <source>
        <dbReference type="ARBA" id="ARBA00023136"/>
    </source>
</evidence>
<name>A0A6G8F168_9BACT</name>
<keyword evidence="5 7" id="KW-1133">Transmembrane helix</keyword>
<feature type="transmembrane region" description="Helical" evidence="7">
    <location>
        <begin position="274"/>
        <end position="297"/>
    </location>
</feature>
<comment type="subcellular location">
    <subcellularLocation>
        <location evidence="1">Membrane</location>
        <topology evidence="1">Multi-pass membrane protein</topology>
    </subcellularLocation>
</comment>
<dbReference type="Pfam" id="PF02397">
    <property type="entry name" value="Bac_transf"/>
    <property type="match status" value="1"/>
</dbReference>
<evidence type="ECO:0000256" key="4">
    <source>
        <dbReference type="ARBA" id="ARBA00022692"/>
    </source>
</evidence>
<comment type="similarity">
    <text evidence="2">Belongs to the bacterial sugar transferase family.</text>
</comment>
<dbReference type="PANTHER" id="PTHR30576:SF0">
    <property type="entry name" value="UNDECAPRENYL-PHOSPHATE N-ACETYLGALACTOSAMINYL 1-PHOSPHATE TRANSFERASE-RELATED"/>
    <property type="match status" value="1"/>
</dbReference>
<evidence type="ECO:0000256" key="1">
    <source>
        <dbReference type="ARBA" id="ARBA00004141"/>
    </source>
</evidence>
<keyword evidence="3 9" id="KW-0808">Transferase</keyword>
<protein>
    <submittedName>
        <fullName evidence="9">Undecaprenyl-phosphate glucose phosphotransferase</fullName>
    </submittedName>
</protein>
<feature type="transmembrane region" description="Helical" evidence="7">
    <location>
        <begin position="68"/>
        <end position="87"/>
    </location>
</feature>
<dbReference type="InterPro" id="IPR017475">
    <property type="entry name" value="EPS_sugar_tfrase"/>
</dbReference>
<feature type="transmembrane region" description="Helical" evidence="7">
    <location>
        <begin position="5"/>
        <end position="24"/>
    </location>
</feature>
<evidence type="ECO:0000256" key="7">
    <source>
        <dbReference type="SAM" id="Phobius"/>
    </source>
</evidence>
<dbReference type="Pfam" id="PF13727">
    <property type="entry name" value="CoA_binding_3"/>
    <property type="match status" value="1"/>
</dbReference>
<proteinExistence type="inferred from homology"/>
<gene>
    <name evidence="9" type="ORF">Prevot485_1180</name>
</gene>
<keyword evidence="6 7" id="KW-0472">Membrane</keyword>
<dbReference type="PANTHER" id="PTHR30576">
    <property type="entry name" value="COLANIC BIOSYNTHESIS UDP-GLUCOSE LIPID CARRIER TRANSFERASE"/>
    <property type="match status" value="1"/>
</dbReference>
<dbReference type="EMBL" id="MN990733">
    <property type="protein sequence ID" value="QIM10019.1"/>
    <property type="molecule type" value="Genomic_DNA"/>
</dbReference>